<feature type="domain" description="FtsX extracellular" evidence="13">
    <location>
        <begin position="62"/>
        <end position="147"/>
    </location>
</feature>
<name>A0A7Y9IPU1_9BURK</name>
<proteinExistence type="inferred from homology"/>
<keyword evidence="6 11" id="KW-0812">Transmembrane</keyword>
<evidence type="ECO:0000256" key="11">
    <source>
        <dbReference type="SAM" id="Phobius"/>
    </source>
</evidence>
<keyword evidence="4 10" id="KW-1003">Cell membrane</keyword>
<evidence type="ECO:0000259" key="12">
    <source>
        <dbReference type="Pfam" id="PF02687"/>
    </source>
</evidence>
<dbReference type="AlphaFoldDB" id="A0A7Y9IPU1"/>
<dbReference type="GO" id="GO:0032153">
    <property type="term" value="C:cell division site"/>
    <property type="evidence" value="ECO:0007669"/>
    <property type="project" value="TreeGrafter"/>
</dbReference>
<evidence type="ECO:0000256" key="4">
    <source>
        <dbReference type="ARBA" id="ARBA00022475"/>
    </source>
</evidence>
<keyword evidence="15" id="KW-1185">Reference proteome</keyword>
<evidence type="ECO:0000256" key="10">
    <source>
        <dbReference type="PIRNR" id="PIRNR003097"/>
    </source>
</evidence>
<dbReference type="Proteomes" id="UP000542125">
    <property type="component" value="Unassembled WGS sequence"/>
</dbReference>
<dbReference type="InterPro" id="IPR003838">
    <property type="entry name" value="ABC3_permease_C"/>
</dbReference>
<accession>A0A7Y9IPU1</accession>
<comment type="caution">
    <text evidence="14">The sequence shown here is derived from an EMBL/GenBank/DDBJ whole genome shotgun (WGS) entry which is preliminary data.</text>
</comment>
<dbReference type="PANTHER" id="PTHR47755">
    <property type="entry name" value="CELL DIVISION PROTEIN FTSX"/>
    <property type="match status" value="1"/>
</dbReference>
<evidence type="ECO:0000259" key="13">
    <source>
        <dbReference type="Pfam" id="PF18075"/>
    </source>
</evidence>
<dbReference type="Gene3D" id="3.30.70.3040">
    <property type="match status" value="1"/>
</dbReference>
<feature type="transmembrane region" description="Helical" evidence="11">
    <location>
        <begin position="27"/>
        <end position="48"/>
    </location>
</feature>
<comment type="subcellular location">
    <subcellularLocation>
        <location evidence="10">Cell inner membrane</location>
    </subcellularLocation>
    <subcellularLocation>
        <location evidence="1">Cell membrane</location>
        <topology evidence="1">Multi-pass membrane protein</topology>
    </subcellularLocation>
</comment>
<keyword evidence="7 11" id="KW-1133">Transmembrane helix</keyword>
<dbReference type="InterPro" id="IPR004513">
    <property type="entry name" value="FtsX"/>
</dbReference>
<evidence type="ECO:0000256" key="5">
    <source>
        <dbReference type="ARBA" id="ARBA00022618"/>
    </source>
</evidence>
<keyword evidence="8 10" id="KW-0472">Membrane</keyword>
<evidence type="ECO:0000256" key="8">
    <source>
        <dbReference type="ARBA" id="ARBA00023136"/>
    </source>
</evidence>
<evidence type="ECO:0000256" key="1">
    <source>
        <dbReference type="ARBA" id="ARBA00004651"/>
    </source>
</evidence>
<feature type="domain" description="ABC3 transporter permease C-terminal" evidence="12">
    <location>
        <begin position="181"/>
        <end position="292"/>
    </location>
</feature>
<feature type="transmembrane region" description="Helical" evidence="11">
    <location>
        <begin position="275"/>
        <end position="296"/>
    </location>
</feature>
<evidence type="ECO:0000256" key="2">
    <source>
        <dbReference type="ARBA" id="ARBA00007379"/>
    </source>
</evidence>
<dbReference type="Pfam" id="PF02687">
    <property type="entry name" value="FtsX"/>
    <property type="match status" value="1"/>
</dbReference>
<keyword evidence="10" id="KW-0997">Cell inner membrane</keyword>
<comment type="function">
    <text evidence="10">Part of the ABC transporter FtsEX involved in cellular division.</text>
</comment>
<dbReference type="EMBL" id="JACBYR010000001">
    <property type="protein sequence ID" value="NYE80748.1"/>
    <property type="molecule type" value="Genomic_DNA"/>
</dbReference>
<evidence type="ECO:0000256" key="6">
    <source>
        <dbReference type="ARBA" id="ARBA00022692"/>
    </source>
</evidence>
<protein>
    <recommendedName>
        <fullName evidence="3 10">Cell division protein FtsX</fullName>
    </recommendedName>
</protein>
<dbReference type="GO" id="GO:0005886">
    <property type="term" value="C:plasma membrane"/>
    <property type="evidence" value="ECO:0007669"/>
    <property type="project" value="UniProtKB-SubCell"/>
</dbReference>
<dbReference type="RefSeq" id="WP_179582159.1">
    <property type="nucleotide sequence ID" value="NZ_JACBYR010000001.1"/>
</dbReference>
<feature type="transmembrane region" description="Helical" evidence="11">
    <location>
        <begin position="177"/>
        <end position="198"/>
    </location>
</feature>
<evidence type="ECO:0000256" key="3">
    <source>
        <dbReference type="ARBA" id="ARBA00021907"/>
    </source>
</evidence>
<comment type="similarity">
    <text evidence="2 10">Belongs to the ABC-4 integral membrane protein family. FtsX subfamily.</text>
</comment>
<keyword evidence="5 10" id="KW-0132">Cell division</keyword>
<gene>
    <name evidence="14" type="ORF">FHW18_000019</name>
</gene>
<dbReference type="PANTHER" id="PTHR47755:SF1">
    <property type="entry name" value="CELL DIVISION PROTEIN FTSX"/>
    <property type="match status" value="1"/>
</dbReference>
<keyword evidence="9 10" id="KW-0131">Cell cycle</keyword>
<dbReference type="GO" id="GO:0051301">
    <property type="term" value="P:cell division"/>
    <property type="evidence" value="ECO:0007669"/>
    <property type="project" value="UniProtKB-KW"/>
</dbReference>
<reference evidence="14 15" key="1">
    <citation type="submission" date="2020-07" db="EMBL/GenBank/DDBJ databases">
        <title>Genomic Encyclopedia of Type Strains, Phase IV (KMG-V): Genome sequencing to study the core and pangenomes of soil and plant-associated prokaryotes.</title>
        <authorList>
            <person name="Whitman W."/>
        </authorList>
    </citation>
    <scope>NUCLEOTIDE SEQUENCE [LARGE SCALE GENOMIC DNA]</scope>
    <source>
        <strain evidence="14 15">SAS40</strain>
    </source>
</reference>
<evidence type="ECO:0000313" key="14">
    <source>
        <dbReference type="EMBL" id="NYE80748.1"/>
    </source>
</evidence>
<dbReference type="InterPro" id="IPR040690">
    <property type="entry name" value="FtsX_ECD"/>
</dbReference>
<organism evidence="14 15">
    <name type="scientific">Pigmentiphaga litoralis</name>
    <dbReference type="NCBI Taxonomy" id="516702"/>
    <lineage>
        <taxon>Bacteria</taxon>
        <taxon>Pseudomonadati</taxon>
        <taxon>Pseudomonadota</taxon>
        <taxon>Betaproteobacteria</taxon>
        <taxon>Burkholderiales</taxon>
        <taxon>Alcaligenaceae</taxon>
        <taxon>Pigmentiphaga</taxon>
    </lineage>
</organism>
<dbReference type="PIRSF" id="PIRSF003097">
    <property type="entry name" value="FtsX"/>
    <property type="match status" value="1"/>
</dbReference>
<evidence type="ECO:0000256" key="9">
    <source>
        <dbReference type="ARBA" id="ARBA00023306"/>
    </source>
</evidence>
<evidence type="ECO:0000256" key="7">
    <source>
        <dbReference type="ARBA" id="ARBA00022989"/>
    </source>
</evidence>
<dbReference type="Pfam" id="PF18075">
    <property type="entry name" value="FtsX_ECD"/>
    <property type="match status" value="1"/>
</dbReference>
<evidence type="ECO:0000313" key="15">
    <source>
        <dbReference type="Proteomes" id="UP000542125"/>
    </source>
</evidence>
<sequence length="302" mass="32537">MSPLIRQHRYAFAVTLRRLIAQPFSSIANFLVIMLALAIPLLGTTALLSLQPVANHLAAAPEITVFMKVEATPDETAAVADRIRRDHQGDVDKVRVIPRDKALADLKANPAYADALAVLPGNPLPDAVVVTLSGDEDLTARAKRLEANWSQWGKVDVVQLDSAWVQRLEAIIRFGRMGLLFLGLVVAVAVLAAVFNTVRMQALSQRDEIGVARLVGATESFVRRPFLYLGAISCAISALGAIGVVALALGPLNAALADLARTYGAEFALRMPDPLWLVVFVVAVAALGAFSARWSVKRNTRF</sequence>
<feature type="transmembrane region" description="Helical" evidence="11">
    <location>
        <begin position="226"/>
        <end position="249"/>
    </location>
</feature>